<dbReference type="InterPro" id="IPR014756">
    <property type="entry name" value="Ig_E-set"/>
</dbReference>
<protein>
    <recommendedName>
        <fullName evidence="3">beta-N-acetylhexosaminidase</fullName>
        <ecNumber evidence="3">3.2.1.52</ecNumber>
    </recommendedName>
    <alternativeName>
        <fullName evidence="6">Beta-N-acetylhexosaminidase</fullName>
    </alternativeName>
    <alternativeName>
        <fullName evidence="7">N-acetyl-beta-glucosaminidase</fullName>
    </alternativeName>
</protein>
<dbReference type="PRINTS" id="PR00738">
    <property type="entry name" value="GLHYDRLASE20"/>
</dbReference>
<dbReference type="Pfam" id="PF00728">
    <property type="entry name" value="Glyco_hydro_20"/>
    <property type="match status" value="1"/>
</dbReference>
<dbReference type="EMBL" id="JAATIT010000001">
    <property type="protein sequence ID" value="NJB87915.1"/>
    <property type="molecule type" value="Genomic_DNA"/>
</dbReference>
<dbReference type="GO" id="GO:0004563">
    <property type="term" value="F:beta-N-acetylhexosaminidase activity"/>
    <property type="evidence" value="ECO:0007669"/>
    <property type="project" value="UniProtKB-EC"/>
</dbReference>
<dbReference type="GO" id="GO:0030203">
    <property type="term" value="P:glycosaminoglycan metabolic process"/>
    <property type="evidence" value="ECO:0007669"/>
    <property type="project" value="TreeGrafter"/>
</dbReference>
<comment type="catalytic activity">
    <reaction evidence="1">
        <text>Hydrolysis of terminal non-reducing N-acetyl-D-hexosamine residues in N-acetyl-beta-D-hexosaminides.</text>
        <dbReference type="EC" id="3.2.1.52"/>
    </reaction>
</comment>
<dbReference type="SUPFAM" id="SSF55545">
    <property type="entry name" value="beta-N-acetylhexosaminidase-like domain"/>
    <property type="match status" value="1"/>
</dbReference>
<evidence type="ECO:0000256" key="5">
    <source>
        <dbReference type="ARBA" id="ARBA00023295"/>
    </source>
</evidence>
<dbReference type="GO" id="GO:0016020">
    <property type="term" value="C:membrane"/>
    <property type="evidence" value="ECO:0007669"/>
    <property type="project" value="TreeGrafter"/>
</dbReference>
<dbReference type="InterPro" id="IPR004867">
    <property type="entry name" value="CHB_C_dom"/>
</dbReference>
<dbReference type="PANTHER" id="PTHR22600">
    <property type="entry name" value="BETA-HEXOSAMINIDASE"/>
    <property type="match status" value="1"/>
</dbReference>
<dbReference type="SUPFAM" id="SSF51445">
    <property type="entry name" value="(Trans)glycosidases"/>
    <property type="match status" value="1"/>
</dbReference>
<evidence type="ECO:0000256" key="1">
    <source>
        <dbReference type="ARBA" id="ARBA00001231"/>
    </source>
</evidence>
<dbReference type="GO" id="GO:0030247">
    <property type="term" value="F:polysaccharide binding"/>
    <property type="evidence" value="ECO:0007669"/>
    <property type="project" value="InterPro"/>
</dbReference>
<evidence type="ECO:0000313" key="11">
    <source>
        <dbReference type="EMBL" id="NJB87915.1"/>
    </source>
</evidence>
<keyword evidence="9" id="KW-0732">Signal</keyword>
<keyword evidence="12" id="KW-1185">Reference proteome</keyword>
<dbReference type="Gene3D" id="2.60.40.10">
    <property type="entry name" value="Immunoglobulins"/>
    <property type="match status" value="1"/>
</dbReference>
<keyword evidence="4 11" id="KW-0378">Hydrolase</keyword>
<dbReference type="InterPro" id="IPR029018">
    <property type="entry name" value="Hex-like_dom2"/>
</dbReference>
<feature type="active site" description="Proton donor" evidence="8">
    <location>
        <position position="534"/>
    </location>
</feature>
<sequence>MMRAAGWITMTMMALAAPQALAAETGSQASLDGLADTLGYQYAMVDNGPECPAGIDGCFLSTITLTMPETLPADVPTKGLSLYFSFVNRLPLVESDIFTHRLINGDLQQLTLKPGATLRPGAKHEIKLWGVGSNFSKAFGMPNAYLVADGLEPRTIAATRPVIDPETGLETLPFVAPMTDEAKLATKSEADKTRWLTAERAFDLQAGRLAPEATGIVILPKPAKAVQGKGQPVDLGRGVALALTGIDRGTVAPALAALGAPEGALPLTIRIDPAATAKPESYILDAKASGIAITAHDAAGASHALRSLAQQAAFEKGKLTPLHVEDAPEYGFRGLHIDLGRNFHGRDEILKLVEAMAAYKLNKLHLHLAEDEGWRIEIPALPELAEIGSKRCHDPSERTCLLPQLGAGPDGTSGVNGYLTTADYIAIVKAAAARQIEVIPSIDMPGHSRAAIKAMEVRHARLTAAGKTAEAEQYRLIDPADTTEYRSIQNYDDNTLNVCIPATYRFVDTVVDALAAMHKQAGVPLKTFHLGADETAGAWVKSPACQAMIAENGGDAGKLTPRFIERVTASLAAKGLRTGGWSDGMGHTETANMPKQPHLVQTNIWGVLHTGAIREAHDQLGRGWDVVLSIPDLGYFDMPYAPHPEEGGYDWASRGVDPYQVYGFMPDNLPANAATIRNIHAEGKPIEDKPVLEAGHRVAGLQAQLWSETIRTDAQVDYMLFPRLLALSERAWAPAPWTPAYRAGVSYEWGDSRVDAAKLKAGWQDFAGRVAAQWPVLERIGVAYRVAPPGARIRNGKLEANSMFPGTAIEYRVGEGAWTRYAGPVAVSGAAELRSRSADGKRASRTVRVEPAR</sequence>
<evidence type="ECO:0000256" key="2">
    <source>
        <dbReference type="ARBA" id="ARBA00006285"/>
    </source>
</evidence>
<dbReference type="InterPro" id="IPR008965">
    <property type="entry name" value="CBM2/CBM3_carb-bd_dom_sf"/>
</dbReference>
<dbReference type="InterPro" id="IPR025705">
    <property type="entry name" value="Beta_hexosaminidase_sua/sub"/>
</dbReference>
<organism evidence="11 12">
    <name type="scientific">Sphingopyxis italica</name>
    <dbReference type="NCBI Taxonomy" id="1129133"/>
    <lineage>
        <taxon>Bacteria</taxon>
        <taxon>Pseudomonadati</taxon>
        <taxon>Pseudomonadota</taxon>
        <taxon>Alphaproteobacteria</taxon>
        <taxon>Sphingomonadales</taxon>
        <taxon>Sphingomonadaceae</taxon>
        <taxon>Sphingopyxis</taxon>
    </lineage>
</organism>
<name>A0A7X5XMP3_9SPHN</name>
<evidence type="ECO:0000256" key="6">
    <source>
        <dbReference type="ARBA" id="ARBA00030512"/>
    </source>
</evidence>
<dbReference type="RefSeq" id="WP_245198322.1">
    <property type="nucleotide sequence ID" value="NZ_JAATIT010000001.1"/>
</dbReference>
<comment type="caution">
    <text evidence="11">The sequence shown here is derived from an EMBL/GenBank/DDBJ whole genome shotgun (WGS) entry which is preliminary data.</text>
</comment>
<evidence type="ECO:0000256" key="4">
    <source>
        <dbReference type="ARBA" id="ARBA00022801"/>
    </source>
</evidence>
<dbReference type="Pfam" id="PF02838">
    <property type="entry name" value="Glyco_hydro_20b"/>
    <property type="match status" value="1"/>
</dbReference>
<dbReference type="InterPro" id="IPR004866">
    <property type="entry name" value="CHB/HEX_N_dom"/>
</dbReference>
<evidence type="ECO:0000313" key="12">
    <source>
        <dbReference type="Proteomes" id="UP000535078"/>
    </source>
</evidence>
<evidence type="ECO:0000256" key="7">
    <source>
        <dbReference type="ARBA" id="ARBA00033000"/>
    </source>
</evidence>
<dbReference type="Gene3D" id="3.20.20.80">
    <property type="entry name" value="Glycosidases"/>
    <property type="match status" value="1"/>
</dbReference>
<comment type="similarity">
    <text evidence="2">Belongs to the glycosyl hydrolase 20 family.</text>
</comment>
<dbReference type="Gene3D" id="3.30.379.10">
    <property type="entry name" value="Chitobiase/beta-hexosaminidase domain 2-like"/>
    <property type="match status" value="1"/>
</dbReference>
<feature type="domain" description="Chitobiase/beta-hexosaminidases N-terminal" evidence="10">
    <location>
        <begin position="36"/>
        <end position="200"/>
    </location>
</feature>
<evidence type="ECO:0000256" key="3">
    <source>
        <dbReference type="ARBA" id="ARBA00012663"/>
    </source>
</evidence>
<dbReference type="SUPFAM" id="SSF49384">
    <property type="entry name" value="Carbohydrate-binding domain"/>
    <property type="match status" value="1"/>
</dbReference>
<feature type="signal peptide" evidence="9">
    <location>
        <begin position="1"/>
        <end position="22"/>
    </location>
</feature>
<evidence type="ECO:0000256" key="9">
    <source>
        <dbReference type="SAM" id="SignalP"/>
    </source>
</evidence>
<dbReference type="EC" id="3.2.1.52" evidence="3"/>
<proteinExistence type="inferred from homology"/>
<dbReference type="InterPro" id="IPR017853">
    <property type="entry name" value="GH"/>
</dbReference>
<keyword evidence="5 11" id="KW-0326">Glycosidase</keyword>
<dbReference type="InterPro" id="IPR012291">
    <property type="entry name" value="CBM2_carb-bd_dom_sf"/>
</dbReference>
<dbReference type="AlphaFoldDB" id="A0A7X5XMP3"/>
<accession>A0A7X5XMP3</accession>
<dbReference type="Gene3D" id="2.60.40.290">
    <property type="match status" value="1"/>
</dbReference>
<dbReference type="SUPFAM" id="SSF81296">
    <property type="entry name" value="E set domains"/>
    <property type="match status" value="1"/>
</dbReference>
<feature type="chain" id="PRO_5030961191" description="beta-N-acetylhexosaminidase" evidence="9">
    <location>
        <begin position="23"/>
        <end position="853"/>
    </location>
</feature>
<dbReference type="GO" id="GO:0005975">
    <property type="term" value="P:carbohydrate metabolic process"/>
    <property type="evidence" value="ECO:0007669"/>
    <property type="project" value="InterPro"/>
</dbReference>
<dbReference type="SMART" id="SM01081">
    <property type="entry name" value="CHB_HEX"/>
    <property type="match status" value="1"/>
</dbReference>
<dbReference type="InterPro" id="IPR013783">
    <property type="entry name" value="Ig-like_fold"/>
</dbReference>
<dbReference type="Proteomes" id="UP000535078">
    <property type="component" value="Unassembled WGS sequence"/>
</dbReference>
<reference evidence="11 12" key="1">
    <citation type="submission" date="2020-03" db="EMBL/GenBank/DDBJ databases">
        <title>Genomic Encyclopedia of Type Strains, Phase IV (KMG-IV): sequencing the most valuable type-strain genomes for metagenomic binning, comparative biology and taxonomic classification.</title>
        <authorList>
            <person name="Goeker M."/>
        </authorList>
    </citation>
    <scope>NUCLEOTIDE SEQUENCE [LARGE SCALE GENOMIC DNA]</scope>
    <source>
        <strain evidence="11 12">DSM 25229</strain>
    </source>
</reference>
<dbReference type="CDD" id="cd02847">
    <property type="entry name" value="E_set_Chitobiase_C"/>
    <property type="match status" value="1"/>
</dbReference>
<dbReference type="InterPro" id="IPR015882">
    <property type="entry name" value="HEX_bac_N"/>
</dbReference>
<dbReference type="Pfam" id="PF03174">
    <property type="entry name" value="CHB_HEX_C"/>
    <property type="match status" value="1"/>
</dbReference>
<evidence type="ECO:0000259" key="10">
    <source>
        <dbReference type="SMART" id="SM01081"/>
    </source>
</evidence>
<dbReference type="PANTHER" id="PTHR22600:SF57">
    <property type="entry name" value="BETA-N-ACETYLHEXOSAMINIDASE"/>
    <property type="match status" value="1"/>
</dbReference>
<dbReference type="Pfam" id="PF03173">
    <property type="entry name" value="CHB_HEX"/>
    <property type="match status" value="1"/>
</dbReference>
<dbReference type="InterPro" id="IPR015883">
    <property type="entry name" value="Glyco_hydro_20_cat"/>
</dbReference>
<gene>
    <name evidence="11" type="ORF">GGR90_000067</name>
</gene>
<evidence type="ECO:0000256" key="8">
    <source>
        <dbReference type="PIRSR" id="PIRSR625705-1"/>
    </source>
</evidence>